<evidence type="ECO:0000313" key="2">
    <source>
        <dbReference type="Proteomes" id="UP000004274"/>
    </source>
</evidence>
<dbReference type="EMBL" id="AFUE01000010">
    <property type="protein sequence ID" value="EGU66199.1"/>
    <property type="molecule type" value="Genomic_DNA"/>
</dbReference>
<evidence type="ECO:0000313" key="1">
    <source>
        <dbReference type="EMBL" id="EGU66199.1"/>
    </source>
</evidence>
<reference evidence="1 2" key="1">
    <citation type="submission" date="2011-05" db="EMBL/GenBank/DDBJ databases">
        <authorList>
            <person name="Durkin A.S."/>
            <person name="McCorrison J."/>
            <person name="Torralba M."/>
            <person name="Gillis M."/>
            <person name="Methe B."/>
            <person name="Sutton G."/>
            <person name="Nelson K.E."/>
        </authorList>
    </citation>
    <scope>NUCLEOTIDE SEQUENCE [LARGE SCALE GENOMIC DNA]</scope>
    <source>
        <strain evidence="1 2">ATCC 51100</strain>
    </source>
</reference>
<name>A0AAV3EC94_STRCR</name>
<dbReference type="RefSeq" id="WP_005592477.1">
    <property type="nucleotide sequence ID" value="NZ_AFUE01000010.1"/>
</dbReference>
<accession>A0AAV3EC94</accession>
<dbReference type="SUPFAM" id="SSF55961">
    <property type="entry name" value="Bet v1-like"/>
    <property type="match status" value="1"/>
</dbReference>
<protein>
    <submittedName>
        <fullName evidence="1">Conserved domain protein</fullName>
    </submittedName>
</protein>
<comment type="caution">
    <text evidence="1">The sequence shown here is derived from an EMBL/GenBank/DDBJ whole genome shotgun (WGS) entry which is preliminary data.</text>
</comment>
<dbReference type="AlphaFoldDB" id="A0AAV3EC94"/>
<organism evidence="1 2">
    <name type="scientific">Streptococcus cristatus ATCC 51100</name>
    <dbReference type="NCBI Taxonomy" id="889201"/>
    <lineage>
        <taxon>Bacteria</taxon>
        <taxon>Bacillati</taxon>
        <taxon>Bacillota</taxon>
        <taxon>Bacilli</taxon>
        <taxon>Lactobacillales</taxon>
        <taxon>Streptococcaceae</taxon>
        <taxon>Streptococcus</taxon>
    </lineage>
</organism>
<sequence>MKTYTDKLVVNMNAEVAWEALKMMDKWLPNLSTNQAIYFEGGEAFFYEGRKYDIVTKEGIKMSCEISEVNEDTFWIEIHARHSLLHSILNCQVIPLTSSSCQLVRTQSYPGFVGFLFNLFFKRREAGETSEYLEVWKNYVQNQLQTLSESVTISYMD</sequence>
<dbReference type="Proteomes" id="UP000004274">
    <property type="component" value="Unassembled WGS sequence"/>
</dbReference>
<proteinExistence type="predicted"/>
<gene>
    <name evidence="1" type="ORF">HMPREF9960_0673</name>
</gene>